<protein>
    <submittedName>
        <fullName evidence="1">Uncharacterized protein</fullName>
    </submittedName>
</protein>
<evidence type="ECO:0000313" key="1">
    <source>
        <dbReference type="EMBL" id="KKN03133.1"/>
    </source>
</evidence>
<organism evidence="1">
    <name type="scientific">marine sediment metagenome</name>
    <dbReference type="NCBI Taxonomy" id="412755"/>
    <lineage>
        <taxon>unclassified sequences</taxon>
        <taxon>metagenomes</taxon>
        <taxon>ecological metagenomes</taxon>
    </lineage>
</organism>
<comment type="caution">
    <text evidence="1">The sequence shown here is derived from an EMBL/GenBank/DDBJ whole genome shotgun (WGS) entry which is preliminary data.</text>
</comment>
<dbReference type="EMBL" id="LAZR01005068">
    <property type="protein sequence ID" value="KKN03133.1"/>
    <property type="molecule type" value="Genomic_DNA"/>
</dbReference>
<sequence length="42" mass="4998">MQKKQTNYEVYEKLASIIRQKPSSSEYIPIIEQLEPEPDYPI</sequence>
<name>A0A0F9QCX3_9ZZZZ</name>
<gene>
    <name evidence="1" type="ORF">LCGC14_1110740</name>
</gene>
<feature type="non-terminal residue" evidence="1">
    <location>
        <position position="42"/>
    </location>
</feature>
<accession>A0A0F9QCX3</accession>
<dbReference type="AlphaFoldDB" id="A0A0F9QCX3"/>
<proteinExistence type="predicted"/>
<reference evidence="1" key="1">
    <citation type="journal article" date="2015" name="Nature">
        <title>Complex archaea that bridge the gap between prokaryotes and eukaryotes.</title>
        <authorList>
            <person name="Spang A."/>
            <person name="Saw J.H."/>
            <person name="Jorgensen S.L."/>
            <person name="Zaremba-Niedzwiedzka K."/>
            <person name="Martijn J."/>
            <person name="Lind A.E."/>
            <person name="van Eijk R."/>
            <person name="Schleper C."/>
            <person name="Guy L."/>
            <person name="Ettema T.J."/>
        </authorList>
    </citation>
    <scope>NUCLEOTIDE SEQUENCE</scope>
</reference>